<protein>
    <submittedName>
        <fullName evidence="5">Uncharacterized protein</fullName>
    </submittedName>
</protein>
<dbReference type="OrthoDB" id="5657095at2"/>
<dbReference type="AlphaFoldDB" id="A0A1H6QS03"/>
<gene>
    <name evidence="5" type="ORF">SAMN05660918_0724</name>
</gene>
<feature type="chain" id="PRO_5011691417" evidence="4">
    <location>
        <begin position="19"/>
        <end position="169"/>
    </location>
</feature>
<dbReference type="RefSeq" id="WP_091308072.1">
    <property type="nucleotide sequence ID" value="NZ_CBCSJU010000001.1"/>
</dbReference>
<dbReference type="SUPFAM" id="SSF48403">
    <property type="entry name" value="Ankyrin repeat"/>
    <property type="match status" value="1"/>
</dbReference>
<keyword evidence="6" id="KW-1185">Reference proteome</keyword>
<evidence type="ECO:0000256" key="3">
    <source>
        <dbReference type="PROSITE-ProRule" id="PRU00023"/>
    </source>
</evidence>
<keyword evidence="1" id="KW-0677">Repeat</keyword>
<evidence type="ECO:0000256" key="2">
    <source>
        <dbReference type="ARBA" id="ARBA00023043"/>
    </source>
</evidence>
<organism evidence="5 6">
    <name type="scientific">Flavobacterium terrigena</name>
    <dbReference type="NCBI Taxonomy" id="402734"/>
    <lineage>
        <taxon>Bacteria</taxon>
        <taxon>Pseudomonadati</taxon>
        <taxon>Bacteroidota</taxon>
        <taxon>Flavobacteriia</taxon>
        <taxon>Flavobacteriales</taxon>
        <taxon>Flavobacteriaceae</taxon>
        <taxon>Flavobacterium</taxon>
    </lineage>
</organism>
<sequence>MRLVTLFLLMFSFSFAQKDVFSVARNGTVEEMKMLFEKNANCVNEVDKNEFSPLILASYRGNFEVAKYLITIVNDVNYQSPEGTALMAAVMKNDVGLIHLLIEKNANLDLTNKTGVTALMLATQFKKIEIIKILLQHKADKLLKDNDGKTAFEYAVNTNDDMIIQLLKK</sequence>
<evidence type="ECO:0000313" key="6">
    <source>
        <dbReference type="Proteomes" id="UP000199702"/>
    </source>
</evidence>
<accession>A0A1H6QS03</accession>
<dbReference type="PANTHER" id="PTHR24171:SF9">
    <property type="entry name" value="ANKYRIN REPEAT DOMAIN-CONTAINING PROTEIN 39"/>
    <property type="match status" value="1"/>
</dbReference>
<dbReference type="InterPro" id="IPR002110">
    <property type="entry name" value="Ankyrin_rpt"/>
</dbReference>
<dbReference type="SMART" id="SM00248">
    <property type="entry name" value="ANK"/>
    <property type="match status" value="3"/>
</dbReference>
<dbReference type="Proteomes" id="UP000199702">
    <property type="component" value="Unassembled WGS sequence"/>
</dbReference>
<dbReference type="PROSITE" id="PS50297">
    <property type="entry name" value="ANK_REP_REGION"/>
    <property type="match status" value="1"/>
</dbReference>
<name>A0A1H6QS03_9FLAO</name>
<dbReference type="InterPro" id="IPR036770">
    <property type="entry name" value="Ankyrin_rpt-contain_sf"/>
</dbReference>
<dbReference type="Gene3D" id="1.25.40.20">
    <property type="entry name" value="Ankyrin repeat-containing domain"/>
    <property type="match status" value="1"/>
</dbReference>
<feature type="signal peptide" evidence="4">
    <location>
        <begin position="1"/>
        <end position="18"/>
    </location>
</feature>
<dbReference type="PROSITE" id="PS50088">
    <property type="entry name" value="ANK_REPEAT"/>
    <property type="match status" value="2"/>
</dbReference>
<proteinExistence type="predicted"/>
<dbReference type="EMBL" id="FNYA01000001">
    <property type="protein sequence ID" value="SEI46578.1"/>
    <property type="molecule type" value="Genomic_DNA"/>
</dbReference>
<evidence type="ECO:0000256" key="4">
    <source>
        <dbReference type="SAM" id="SignalP"/>
    </source>
</evidence>
<keyword evidence="2 3" id="KW-0040">ANK repeat</keyword>
<dbReference type="Pfam" id="PF13637">
    <property type="entry name" value="Ank_4"/>
    <property type="match status" value="1"/>
</dbReference>
<feature type="repeat" description="ANK" evidence="3">
    <location>
        <begin position="81"/>
        <end position="113"/>
    </location>
</feature>
<keyword evidence="4" id="KW-0732">Signal</keyword>
<dbReference type="Pfam" id="PF12796">
    <property type="entry name" value="Ank_2"/>
    <property type="match status" value="1"/>
</dbReference>
<evidence type="ECO:0000256" key="1">
    <source>
        <dbReference type="ARBA" id="ARBA00022737"/>
    </source>
</evidence>
<reference evidence="6" key="1">
    <citation type="submission" date="2016-10" db="EMBL/GenBank/DDBJ databases">
        <authorList>
            <person name="Varghese N."/>
            <person name="Submissions S."/>
        </authorList>
    </citation>
    <scope>NUCLEOTIDE SEQUENCE [LARGE SCALE GENOMIC DNA]</scope>
    <source>
        <strain evidence="6">DSM 17934</strain>
    </source>
</reference>
<dbReference type="STRING" id="402734.SAMN05660918_0724"/>
<feature type="repeat" description="ANK" evidence="3">
    <location>
        <begin position="114"/>
        <end position="146"/>
    </location>
</feature>
<dbReference type="PANTHER" id="PTHR24171">
    <property type="entry name" value="ANKYRIN REPEAT DOMAIN-CONTAINING PROTEIN 39-RELATED"/>
    <property type="match status" value="1"/>
</dbReference>
<evidence type="ECO:0000313" key="5">
    <source>
        <dbReference type="EMBL" id="SEI46578.1"/>
    </source>
</evidence>